<keyword evidence="3" id="KW-1185">Reference proteome</keyword>
<dbReference type="InterPro" id="IPR016181">
    <property type="entry name" value="Acyl_CoA_acyltransferase"/>
</dbReference>
<feature type="domain" description="N-acetyltransferase" evidence="1">
    <location>
        <begin position="25"/>
        <end position="178"/>
    </location>
</feature>
<proteinExistence type="predicted"/>
<protein>
    <submittedName>
        <fullName evidence="2">Ribosomal-protein-L7p-serine acetyltransferase</fullName>
    </submittedName>
</protein>
<dbReference type="GO" id="GO:1990189">
    <property type="term" value="F:protein N-terminal-serine acetyltransferase activity"/>
    <property type="evidence" value="ECO:0007669"/>
    <property type="project" value="TreeGrafter"/>
</dbReference>
<evidence type="ECO:0000313" key="3">
    <source>
        <dbReference type="Proteomes" id="UP000185473"/>
    </source>
</evidence>
<dbReference type="SUPFAM" id="SSF55729">
    <property type="entry name" value="Acyl-CoA N-acyltransferases (Nat)"/>
    <property type="match status" value="1"/>
</dbReference>
<organism evidence="2 3">
    <name type="scientific">Weissella jogaejeotgali</name>
    <dbReference type="NCBI Taxonomy" id="1631871"/>
    <lineage>
        <taxon>Bacteria</taxon>
        <taxon>Bacillati</taxon>
        <taxon>Bacillota</taxon>
        <taxon>Bacilli</taxon>
        <taxon>Lactobacillales</taxon>
        <taxon>Lactobacillaceae</taxon>
        <taxon>Weissella</taxon>
    </lineage>
</organism>
<evidence type="ECO:0000259" key="1">
    <source>
        <dbReference type="PROSITE" id="PS51186"/>
    </source>
</evidence>
<dbReference type="STRING" id="1631871.FOL01_0873"/>
<dbReference type="Gene3D" id="3.40.630.30">
    <property type="match status" value="1"/>
</dbReference>
<dbReference type="Pfam" id="PF13302">
    <property type="entry name" value="Acetyltransf_3"/>
    <property type="match status" value="1"/>
</dbReference>
<dbReference type="Proteomes" id="UP000185473">
    <property type="component" value="Chromosome"/>
</dbReference>
<dbReference type="PANTHER" id="PTHR43441">
    <property type="entry name" value="RIBOSOMAL-PROTEIN-SERINE ACETYLTRANSFERASE"/>
    <property type="match status" value="1"/>
</dbReference>
<accession>A0A1L6RB77</accession>
<gene>
    <name evidence="2" type="ORF">FOL01_0873</name>
</gene>
<dbReference type="KEGG" id="wjo:FOL01_0873"/>
<dbReference type="InterPro" id="IPR000182">
    <property type="entry name" value="GNAT_dom"/>
</dbReference>
<dbReference type="InterPro" id="IPR051908">
    <property type="entry name" value="Ribosomal_N-acetyltransferase"/>
</dbReference>
<dbReference type="GO" id="GO:0005737">
    <property type="term" value="C:cytoplasm"/>
    <property type="evidence" value="ECO:0007669"/>
    <property type="project" value="TreeGrafter"/>
</dbReference>
<dbReference type="PROSITE" id="PS51186">
    <property type="entry name" value="GNAT"/>
    <property type="match status" value="1"/>
</dbReference>
<sequence length="181" mass="20612">MFTFKIDNEVSLALPRPKIDAEAVFHLMDESRDELKTWLPWVDNTKTVADEEKFLSDTLAEFGTGDSMSTIILYKDQPAGMISFNRFRSMDKSAEIGYWLGTKFVGKGIMHRAVSGMCHIGFINYRVNKIEIHAAIDNERSNHVAQQAGFHLDGCIRANELLADGFHDGNIWTLLKNEWEK</sequence>
<dbReference type="AlphaFoldDB" id="A0A1L6RB77"/>
<dbReference type="RefSeq" id="WP_075269562.1">
    <property type="nucleotide sequence ID" value="NZ_CP014332.1"/>
</dbReference>
<dbReference type="GO" id="GO:0008999">
    <property type="term" value="F:protein-N-terminal-alanine acetyltransferase activity"/>
    <property type="evidence" value="ECO:0007669"/>
    <property type="project" value="TreeGrafter"/>
</dbReference>
<dbReference type="PANTHER" id="PTHR43441:SF11">
    <property type="entry name" value="RIBOSOMAL-PROTEIN-SERINE ACETYLTRANSFERASE"/>
    <property type="match status" value="1"/>
</dbReference>
<keyword evidence="2" id="KW-0808">Transferase</keyword>
<dbReference type="OrthoDB" id="9784707at2"/>
<evidence type="ECO:0000313" key="2">
    <source>
        <dbReference type="EMBL" id="APS41732.1"/>
    </source>
</evidence>
<name>A0A1L6RB77_9LACO</name>
<reference evidence="2 3" key="1">
    <citation type="submission" date="2016-02" db="EMBL/GenBank/DDBJ databases">
        <title>Complete Genome Sequence of Weissella jogaejeotgali FOL01.</title>
        <authorList>
            <person name="Lee J.-H."/>
            <person name="Ku H.-J."/>
        </authorList>
    </citation>
    <scope>NUCLEOTIDE SEQUENCE [LARGE SCALE GENOMIC DNA]</scope>
    <source>
        <strain evidence="2 3">FOL01</strain>
    </source>
</reference>
<dbReference type="EMBL" id="CP014332">
    <property type="protein sequence ID" value="APS41732.1"/>
    <property type="molecule type" value="Genomic_DNA"/>
</dbReference>